<feature type="active site" description="Proton donor" evidence="2">
    <location>
        <position position="37"/>
    </location>
</feature>
<keyword evidence="4" id="KW-1185">Reference proteome</keyword>
<dbReference type="EC" id="3.1.4.58" evidence="2"/>
<feature type="short sequence motif" description="HXTX 1" evidence="2">
    <location>
        <begin position="37"/>
        <end position="40"/>
    </location>
</feature>
<feature type="active site" description="Proton acceptor" evidence="2">
    <location>
        <position position="121"/>
    </location>
</feature>
<evidence type="ECO:0000256" key="2">
    <source>
        <dbReference type="HAMAP-Rule" id="MF_01940"/>
    </source>
</evidence>
<dbReference type="AlphaFoldDB" id="A0A934QGQ5"/>
<dbReference type="InterPro" id="IPR004175">
    <property type="entry name" value="RNA_CPDase"/>
</dbReference>
<comment type="function">
    <text evidence="2">Hydrolyzes RNA 2',3'-cyclic phosphodiester to an RNA 2'-phosphomonoester.</text>
</comment>
<dbReference type="NCBIfam" id="TIGR02258">
    <property type="entry name" value="2_5_ligase"/>
    <property type="match status" value="1"/>
</dbReference>
<feature type="short sequence motif" description="HXTX 2" evidence="2">
    <location>
        <begin position="121"/>
        <end position="124"/>
    </location>
</feature>
<dbReference type="SUPFAM" id="SSF55144">
    <property type="entry name" value="LigT-like"/>
    <property type="match status" value="1"/>
</dbReference>
<keyword evidence="1 2" id="KW-0378">Hydrolase</keyword>
<dbReference type="Gene3D" id="3.90.1140.10">
    <property type="entry name" value="Cyclic phosphodiesterase"/>
    <property type="match status" value="1"/>
</dbReference>
<dbReference type="GO" id="GO:0004113">
    <property type="term" value="F:2',3'-cyclic-nucleotide 3'-phosphodiesterase activity"/>
    <property type="evidence" value="ECO:0007669"/>
    <property type="project" value="InterPro"/>
</dbReference>
<dbReference type="InterPro" id="IPR009097">
    <property type="entry name" value="Cyclic_Pdiesterase"/>
</dbReference>
<dbReference type="RefSeq" id="WP_027287179.1">
    <property type="nucleotide sequence ID" value="NZ_NRRE01000020.1"/>
</dbReference>
<reference evidence="3" key="2">
    <citation type="journal article" date="2020" name="Microorganisms">
        <title>Osmotic Adaptation and Compatible Solute Biosynthesis of Phototrophic Bacteria as Revealed from Genome Analyses.</title>
        <authorList>
            <person name="Imhoff J.F."/>
            <person name="Rahn T."/>
            <person name="Kunzel S."/>
            <person name="Keller A."/>
            <person name="Neulinger S.C."/>
        </authorList>
    </citation>
    <scope>NUCLEOTIDE SEQUENCE</scope>
    <source>
        <strain evidence="3">DSM 9154</strain>
    </source>
</reference>
<dbReference type="GO" id="GO:0008664">
    <property type="term" value="F:RNA 2',3'-cyclic 3'-phosphodiesterase activity"/>
    <property type="evidence" value="ECO:0007669"/>
    <property type="project" value="UniProtKB-EC"/>
</dbReference>
<dbReference type="PANTHER" id="PTHR35561">
    <property type="entry name" value="RNA 2',3'-CYCLIC PHOSPHODIESTERASE"/>
    <property type="match status" value="1"/>
</dbReference>
<comment type="catalytic activity">
    <reaction evidence="2">
        <text>a 3'-end 2',3'-cyclophospho-ribonucleotide-RNA + H2O = a 3'-end 2'-phospho-ribonucleotide-RNA + H(+)</text>
        <dbReference type="Rhea" id="RHEA:11828"/>
        <dbReference type="Rhea" id="RHEA-COMP:10464"/>
        <dbReference type="Rhea" id="RHEA-COMP:17353"/>
        <dbReference type="ChEBI" id="CHEBI:15377"/>
        <dbReference type="ChEBI" id="CHEBI:15378"/>
        <dbReference type="ChEBI" id="CHEBI:83064"/>
        <dbReference type="ChEBI" id="CHEBI:173113"/>
        <dbReference type="EC" id="3.1.4.58"/>
    </reaction>
</comment>
<evidence type="ECO:0000256" key="1">
    <source>
        <dbReference type="ARBA" id="ARBA00022801"/>
    </source>
</evidence>
<dbReference type="EMBL" id="NRRE01000020">
    <property type="protein sequence ID" value="MBK1696681.1"/>
    <property type="molecule type" value="Genomic_DNA"/>
</dbReference>
<dbReference type="Pfam" id="PF13563">
    <property type="entry name" value="2_5_RNA_ligase2"/>
    <property type="match status" value="1"/>
</dbReference>
<comment type="caution">
    <text evidence="3">The sequence shown here is derived from an EMBL/GenBank/DDBJ whole genome shotgun (WGS) entry which is preliminary data.</text>
</comment>
<accession>A0A934QGQ5</accession>
<dbReference type="Proteomes" id="UP000778970">
    <property type="component" value="Unassembled WGS sequence"/>
</dbReference>
<evidence type="ECO:0000313" key="4">
    <source>
        <dbReference type="Proteomes" id="UP000778970"/>
    </source>
</evidence>
<gene>
    <name evidence="3" type="ORF">CKO21_05430</name>
</gene>
<organism evidence="3 4">
    <name type="scientific">Rhodovibrio salinarum</name>
    <dbReference type="NCBI Taxonomy" id="1087"/>
    <lineage>
        <taxon>Bacteria</taxon>
        <taxon>Pseudomonadati</taxon>
        <taxon>Pseudomonadota</taxon>
        <taxon>Alphaproteobacteria</taxon>
        <taxon>Rhodospirillales</taxon>
        <taxon>Rhodovibrionaceae</taxon>
        <taxon>Rhodovibrio</taxon>
    </lineage>
</organism>
<dbReference type="PANTHER" id="PTHR35561:SF1">
    <property type="entry name" value="RNA 2',3'-CYCLIC PHOSPHODIESTERASE"/>
    <property type="match status" value="1"/>
</dbReference>
<protein>
    <recommendedName>
        <fullName evidence="2">RNA 2',3'-cyclic phosphodiesterase</fullName>
        <shortName evidence="2">RNA 2',3'-CPDase</shortName>
        <ecNumber evidence="2">3.1.4.58</ecNumber>
    </recommendedName>
</protein>
<proteinExistence type="inferred from homology"/>
<name>A0A934QGQ5_9PROT</name>
<comment type="similarity">
    <text evidence="2">Belongs to the 2H phosphoesterase superfamily. ThpR family.</text>
</comment>
<dbReference type="HAMAP" id="MF_01940">
    <property type="entry name" value="RNA_CPDase"/>
    <property type="match status" value="1"/>
</dbReference>
<reference evidence="3" key="1">
    <citation type="submission" date="2017-08" db="EMBL/GenBank/DDBJ databases">
        <authorList>
            <person name="Imhoff J.F."/>
            <person name="Rahn T."/>
            <person name="Kuenzel S."/>
            <person name="Neulinger S.C."/>
        </authorList>
    </citation>
    <scope>NUCLEOTIDE SEQUENCE</scope>
    <source>
        <strain evidence="3">DSM 9154</strain>
    </source>
</reference>
<evidence type="ECO:0000313" key="3">
    <source>
        <dbReference type="EMBL" id="MBK1696681.1"/>
    </source>
</evidence>
<sequence length="189" mass="20758">MMRLFVALPLPEDLCNRLGGFAGGLANTRWVDPENMHLTLRFLGELDGRQGRDMAAELSGIDTPAFDMELKGLGTFGSGKKVQALWVGVEGPEPLYRLQTKVEQAAQRIGLAGERRKFKPHVTIARFKGPPGKKLGEFLQAYGLFNSGPIYVDRFQLISSQLTPKGPIYRVEAEYPLSPQPSTAEQGVG</sequence>